<dbReference type="PANTHER" id="PTHR31490:SF90">
    <property type="entry name" value="ENDO-1,4-BETA-XYLANASE A"/>
    <property type="match status" value="1"/>
</dbReference>
<evidence type="ECO:0000256" key="3">
    <source>
        <dbReference type="ARBA" id="ARBA00023295"/>
    </source>
</evidence>
<accession>A0AAU7EHC5</accession>
<proteinExistence type="inferred from homology"/>
<dbReference type="EC" id="3.2.1.8" evidence="6"/>
<evidence type="ECO:0000256" key="4">
    <source>
        <dbReference type="ARBA" id="ARBA00023326"/>
    </source>
</evidence>
<dbReference type="KEGG" id="mlil:QLS71_001655"/>
<name>A0AAU7EHC5_9FLAO</name>
<dbReference type="InterPro" id="IPR017853">
    <property type="entry name" value="GH"/>
</dbReference>
<evidence type="ECO:0000313" key="9">
    <source>
        <dbReference type="Proteomes" id="UP001224325"/>
    </source>
</evidence>
<organism evidence="8 9">
    <name type="scientific">Mariniflexile litorale</name>
    <dbReference type="NCBI Taxonomy" id="3045158"/>
    <lineage>
        <taxon>Bacteria</taxon>
        <taxon>Pseudomonadati</taxon>
        <taxon>Bacteroidota</taxon>
        <taxon>Flavobacteriia</taxon>
        <taxon>Flavobacteriales</taxon>
        <taxon>Flavobacteriaceae</taxon>
        <taxon>Mariniflexile</taxon>
    </lineage>
</organism>
<comment type="catalytic activity">
    <reaction evidence="6">
        <text>Endohydrolysis of (1-&gt;4)-beta-D-xylosidic linkages in xylans.</text>
        <dbReference type="EC" id="3.2.1.8"/>
    </reaction>
</comment>
<dbReference type="PRINTS" id="PR00134">
    <property type="entry name" value="GLHYDRLASE10"/>
</dbReference>
<evidence type="ECO:0000256" key="2">
    <source>
        <dbReference type="ARBA" id="ARBA00023277"/>
    </source>
</evidence>
<evidence type="ECO:0000256" key="1">
    <source>
        <dbReference type="ARBA" id="ARBA00022801"/>
    </source>
</evidence>
<protein>
    <recommendedName>
        <fullName evidence="6">Beta-xylanase</fullName>
        <ecNumber evidence="6">3.2.1.8</ecNumber>
    </recommendedName>
</protein>
<evidence type="ECO:0000313" key="8">
    <source>
        <dbReference type="EMBL" id="XBL14735.1"/>
    </source>
</evidence>
<dbReference type="Gene3D" id="3.20.20.80">
    <property type="entry name" value="Glycosidases"/>
    <property type="match status" value="1"/>
</dbReference>
<comment type="similarity">
    <text evidence="6">Belongs to the glycosyl hydrolase 10 (cellulase F) family.</text>
</comment>
<reference evidence="8" key="1">
    <citation type="submission" date="2024-04" db="EMBL/GenBank/DDBJ databases">
        <title>Mariniflexile litorale, isolated from the shallow sediments of the Sea of Japan.</title>
        <authorList>
            <person name="Romanenko L."/>
            <person name="Isaeva M."/>
        </authorList>
    </citation>
    <scope>NUCLEOTIDE SEQUENCE [LARGE SCALE GENOMIC DNA]</scope>
    <source>
        <strain evidence="8">KMM 9835</strain>
    </source>
</reference>
<dbReference type="InterPro" id="IPR044846">
    <property type="entry name" value="GH10"/>
</dbReference>
<dbReference type="GO" id="GO:0000272">
    <property type="term" value="P:polysaccharide catabolic process"/>
    <property type="evidence" value="ECO:0007669"/>
    <property type="project" value="UniProtKB-KW"/>
</dbReference>
<keyword evidence="1 6" id="KW-0378">Hydrolase</keyword>
<evidence type="ECO:0000256" key="5">
    <source>
        <dbReference type="PROSITE-ProRule" id="PRU10061"/>
    </source>
</evidence>
<dbReference type="SMART" id="SM00633">
    <property type="entry name" value="Glyco_10"/>
    <property type="match status" value="1"/>
</dbReference>
<sequence length="372" mass="42552">MKTLKQFIFIVSILILANSCKENNDEKPSTVIALKEAYNENFYIGTALSENQILEKDSLVTALISKEFNSITSENIMKSMFIHPTKDAFDFKLTDKYIAFGKKHDMFIHGHTLIWHSQLAPWFSEIKDSTEMALATENHIKTIVSRYKGKINSWDVVNEALNEDGTLRKTAFLDALGEGYLALVFKWASEADSNTDLYYNDYNMTDVAKRKGAIRLVKKLQEKGIKIDGVGMQGHWHIDSPSIEEIEESILDYASLGVKVAITELDINLLPSPWDLVGADVNQNFEGSEKMNPYPKSLPDSIQTKLANRYQDIFKLFLKHQDKISRVTFWGVNDGQSWLNDWPIEGRTNYPLLFDREFKPKQAYDSIISLKK</sequence>
<feature type="domain" description="GH10" evidence="7">
    <location>
        <begin position="28"/>
        <end position="370"/>
    </location>
</feature>
<dbReference type="EMBL" id="CP155618">
    <property type="protein sequence ID" value="XBL14735.1"/>
    <property type="molecule type" value="Genomic_DNA"/>
</dbReference>
<dbReference type="InterPro" id="IPR031158">
    <property type="entry name" value="GH10_AS"/>
</dbReference>
<dbReference type="PROSITE" id="PS51760">
    <property type="entry name" value="GH10_2"/>
    <property type="match status" value="1"/>
</dbReference>
<dbReference type="SUPFAM" id="SSF51445">
    <property type="entry name" value="(Trans)glycosidases"/>
    <property type="match status" value="1"/>
</dbReference>
<keyword evidence="3 6" id="KW-0326">Glycosidase</keyword>
<evidence type="ECO:0000256" key="6">
    <source>
        <dbReference type="RuleBase" id="RU361174"/>
    </source>
</evidence>
<feature type="active site" description="Nucleophile" evidence="5">
    <location>
        <position position="264"/>
    </location>
</feature>
<gene>
    <name evidence="8" type="ORF">QLS71_001655</name>
</gene>
<dbReference type="Proteomes" id="UP001224325">
    <property type="component" value="Chromosome"/>
</dbReference>
<keyword evidence="9" id="KW-1185">Reference proteome</keyword>
<dbReference type="AlphaFoldDB" id="A0AAU7EHC5"/>
<dbReference type="GO" id="GO:0031176">
    <property type="term" value="F:endo-1,4-beta-xylanase activity"/>
    <property type="evidence" value="ECO:0007669"/>
    <property type="project" value="UniProtKB-EC"/>
</dbReference>
<dbReference type="PANTHER" id="PTHR31490">
    <property type="entry name" value="GLYCOSYL HYDROLASE"/>
    <property type="match status" value="1"/>
</dbReference>
<keyword evidence="2 6" id="KW-0119">Carbohydrate metabolism</keyword>
<evidence type="ECO:0000259" key="7">
    <source>
        <dbReference type="PROSITE" id="PS51760"/>
    </source>
</evidence>
<dbReference type="InterPro" id="IPR001000">
    <property type="entry name" value="GH10_dom"/>
</dbReference>
<dbReference type="PROSITE" id="PS00591">
    <property type="entry name" value="GH10_1"/>
    <property type="match status" value="1"/>
</dbReference>
<keyword evidence="4 6" id="KW-0624">Polysaccharide degradation</keyword>
<dbReference type="RefSeq" id="WP_308991269.1">
    <property type="nucleotide sequence ID" value="NZ_CP155618.1"/>
</dbReference>
<dbReference type="Pfam" id="PF00331">
    <property type="entry name" value="Glyco_hydro_10"/>
    <property type="match status" value="1"/>
</dbReference>